<evidence type="ECO:0000313" key="7">
    <source>
        <dbReference type="Proteomes" id="UP000053257"/>
    </source>
</evidence>
<proteinExistence type="predicted"/>
<accession>A0A0C3RTI1</accession>
<dbReference type="GO" id="GO:1990904">
    <property type="term" value="C:ribonucleoprotein complex"/>
    <property type="evidence" value="ECO:0007669"/>
    <property type="project" value="UniProtKB-KW"/>
</dbReference>
<dbReference type="InterPro" id="IPR040049">
    <property type="entry name" value="Ribosomal_mS25/mL61"/>
</dbReference>
<reference evidence="6 7" key="1">
    <citation type="journal article" date="2014" name="PLoS Genet.">
        <title>Analysis of the Phlebiopsis gigantea genome, transcriptome and secretome provides insight into its pioneer colonization strategies of wood.</title>
        <authorList>
            <person name="Hori C."/>
            <person name="Ishida T."/>
            <person name="Igarashi K."/>
            <person name="Samejima M."/>
            <person name="Suzuki H."/>
            <person name="Master E."/>
            <person name="Ferreira P."/>
            <person name="Ruiz-Duenas F.J."/>
            <person name="Held B."/>
            <person name="Canessa P."/>
            <person name="Larrondo L.F."/>
            <person name="Schmoll M."/>
            <person name="Druzhinina I.S."/>
            <person name="Kubicek C.P."/>
            <person name="Gaskell J.A."/>
            <person name="Kersten P."/>
            <person name="St John F."/>
            <person name="Glasner J."/>
            <person name="Sabat G."/>
            <person name="Splinter BonDurant S."/>
            <person name="Syed K."/>
            <person name="Yadav J."/>
            <person name="Mgbeahuruike A.C."/>
            <person name="Kovalchuk A."/>
            <person name="Asiegbu F.O."/>
            <person name="Lackner G."/>
            <person name="Hoffmeister D."/>
            <person name="Rencoret J."/>
            <person name="Gutierrez A."/>
            <person name="Sun H."/>
            <person name="Lindquist E."/>
            <person name="Barry K."/>
            <person name="Riley R."/>
            <person name="Grigoriev I.V."/>
            <person name="Henrissat B."/>
            <person name="Kues U."/>
            <person name="Berka R.M."/>
            <person name="Martinez A.T."/>
            <person name="Covert S.F."/>
            <person name="Blanchette R.A."/>
            <person name="Cullen D."/>
        </authorList>
    </citation>
    <scope>NUCLEOTIDE SEQUENCE [LARGE SCALE GENOMIC DNA]</scope>
    <source>
        <strain evidence="6 7">11061_1 CR5-6</strain>
    </source>
</reference>
<dbReference type="InterPro" id="IPR007741">
    <property type="entry name" value="Ribosomal_mL43/mS25/NADH_DH"/>
</dbReference>
<dbReference type="GO" id="GO:0005840">
    <property type="term" value="C:ribosome"/>
    <property type="evidence" value="ECO:0007669"/>
    <property type="project" value="UniProtKB-KW"/>
</dbReference>
<evidence type="ECO:0000313" key="6">
    <source>
        <dbReference type="EMBL" id="KIP04011.1"/>
    </source>
</evidence>
<dbReference type="SUPFAM" id="SSF52833">
    <property type="entry name" value="Thioredoxin-like"/>
    <property type="match status" value="1"/>
</dbReference>
<sequence>MPRKGKFIPTPSRLSEILAHLKKDPKPQLRNVKGLKITYAFRNDHWGARHFVKDELPRIQYANPKLDIVVNKLPKTKEDNWKPELLLQLRDGTTKSIDVDQKWSSAIFTELMDAAGGPLWAKWKESRQAAGLPVIDVPKPKAKSLTPSLKNKKVKQEPESELQLLFDTSKTGAAAILP</sequence>
<dbReference type="PANTHER" id="PTHR13274">
    <property type="entry name" value="MITOCHONDRIAL RIBOSOMAL PROTEIN S25"/>
    <property type="match status" value="1"/>
</dbReference>
<keyword evidence="2" id="KW-0689">Ribosomal protein</keyword>
<organism evidence="6 7">
    <name type="scientific">Phlebiopsis gigantea (strain 11061_1 CR5-6)</name>
    <name type="common">White-rot fungus</name>
    <name type="synonym">Peniophora gigantea</name>
    <dbReference type="NCBI Taxonomy" id="745531"/>
    <lineage>
        <taxon>Eukaryota</taxon>
        <taxon>Fungi</taxon>
        <taxon>Dikarya</taxon>
        <taxon>Basidiomycota</taxon>
        <taxon>Agaricomycotina</taxon>
        <taxon>Agaricomycetes</taxon>
        <taxon>Polyporales</taxon>
        <taxon>Phanerochaetaceae</taxon>
        <taxon>Phlebiopsis</taxon>
    </lineage>
</organism>
<gene>
    <name evidence="6" type="ORF">PHLGIDRAFT_76679</name>
</gene>
<dbReference type="PANTHER" id="PTHR13274:SF2">
    <property type="entry name" value="SMALL RIBOSOMAL SUBUNIT PROTEIN MS25"/>
    <property type="match status" value="1"/>
</dbReference>
<keyword evidence="4" id="KW-0687">Ribonucleoprotein</keyword>
<dbReference type="STRING" id="745531.A0A0C3RTI1"/>
<dbReference type="SMART" id="SM00916">
    <property type="entry name" value="L51_S25_CI-B8"/>
    <property type="match status" value="1"/>
</dbReference>
<dbReference type="Pfam" id="PF05047">
    <property type="entry name" value="L51_S25_CI-B8"/>
    <property type="match status" value="1"/>
</dbReference>
<feature type="domain" description="Ribosomal protein/NADH dehydrogenase" evidence="5">
    <location>
        <begin position="40"/>
        <end position="118"/>
    </location>
</feature>
<evidence type="ECO:0000256" key="2">
    <source>
        <dbReference type="ARBA" id="ARBA00022980"/>
    </source>
</evidence>
<comment type="subcellular location">
    <subcellularLocation>
        <location evidence="1">Mitochondrion</location>
    </subcellularLocation>
</comment>
<keyword evidence="7" id="KW-1185">Reference proteome</keyword>
<evidence type="ECO:0000259" key="5">
    <source>
        <dbReference type="SMART" id="SM00916"/>
    </source>
</evidence>
<dbReference type="Proteomes" id="UP000053257">
    <property type="component" value="Unassembled WGS sequence"/>
</dbReference>
<evidence type="ECO:0000256" key="3">
    <source>
        <dbReference type="ARBA" id="ARBA00023128"/>
    </source>
</evidence>
<dbReference type="AlphaFoldDB" id="A0A0C3RTI1"/>
<dbReference type="OrthoDB" id="1696305at2759"/>
<name>A0A0C3RTI1_PHLG1</name>
<dbReference type="InterPro" id="IPR036249">
    <property type="entry name" value="Thioredoxin-like_sf"/>
</dbReference>
<keyword evidence="3" id="KW-0496">Mitochondrion</keyword>
<dbReference type="GO" id="GO:0003735">
    <property type="term" value="F:structural constituent of ribosome"/>
    <property type="evidence" value="ECO:0007669"/>
    <property type="project" value="InterPro"/>
</dbReference>
<dbReference type="HOGENOM" id="CLU_103441_1_0_1"/>
<dbReference type="GO" id="GO:0005739">
    <property type="term" value="C:mitochondrion"/>
    <property type="evidence" value="ECO:0007669"/>
    <property type="project" value="UniProtKB-SubCell"/>
</dbReference>
<protein>
    <recommendedName>
        <fullName evidence="5">Ribosomal protein/NADH dehydrogenase domain-containing protein</fullName>
    </recommendedName>
</protein>
<dbReference type="EMBL" id="KN840590">
    <property type="protein sequence ID" value="KIP04011.1"/>
    <property type="molecule type" value="Genomic_DNA"/>
</dbReference>
<evidence type="ECO:0000256" key="4">
    <source>
        <dbReference type="ARBA" id="ARBA00023274"/>
    </source>
</evidence>
<evidence type="ECO:0000256" key="1">
    <source>
        <dbReference type="ARBA" id="ARBA00004173"/>
    </source>
</evidence>